<evidence type="ECO:0000256" key="9">
    <source>
        <dbReference type="ARBA" id="ARBA00023128"/>
    </source>
</evidence>
<accession>A0AAW1RIA7</accession>
<keyword evidence="10" id="KW-0472">Membrane</keyword>
<gene>
    <name evidence="13" type="ORF">WJX81_002990</name>
</gene>
<keyword evidence="8" id="KW-1133">Transmembrane helix</keyword>
<name>A0AAW1RIA7_9CHLO</name>
<evidence type="ECO:0000256" key="8">
    <source>
        <dbReference type="ARBA" id="ARBA00022989"/>
    </source>
</evidence>
<dbReference type="PANTHER" id="PTHR12966:SF0">
    <property type="entry name" value="NADH DEHYDROGENASE [UBIQUINONE] 1 ALPHA SUBCOMPLEX SUBUNIT 13"/>
    <property type="match status" value="1"/>
</dbReference>
<keyword evidence="9 11" id="KW-0496">Mitochondrion</keyword>
<evidence type="ECO:0000256" key="4">
    <source>
        <dbReference type="ARBA" id="ARBA00022660"/>
    </source>
</evidence>
<dbReference type="Pfam" id="PF06212">
    <property type="entry name" value="GRIM-19"/>
    <property type="match status" value="1"/>
</dbReference>
<evidence type="ECO:0000256" key="10">
    <source>
        <dbReference type="ARBA" id="ARBA00023136"/>
    </source>
</evidence>
<comment type="similarity">
    <text evidence="2 11">Belongs to the complex I NDUFA13 subunit family.</text>
</comment>
<evidence type="ECO:0000313" key="13">
    <source>
        <dbReference type="EMBL" id="KAK9833412.1"/>
    </source>
</evidence>
<dbReference type="Proteomes" id="UP001445335">
    <property type="component" value="Unassembled WGS sequence"/>
</dbReference>
<keyword evidence="5" id="KW-0812">Transmembrane</keyword>
<organism evidence="13 14">
    <name type="scientific">Elliptochloris bilobata</name>
    <dbReference type="NCBI Taxonomy" id="381761"/>
    <lineage>
        <taxon>Eukaryota</taxon>
        <taxon>Viridiplantae</taxon>
        <taxon>Chlorophyta</taxon>
        <taxon>core chlorophytes</taxon>
        <taxon>Trebouxiophyceae</taxon>
        <taxon>Trebouxiophyceae incertae sedis</taxon>
        <taxon>Elliptochloris clade</taxon>
        <taxon>Elliptochloris</taxon>
    </lineage>
</organism>
<dbReference type="InterPro" id="IPR009346">
    <property type="entry name" value="GRIM-19"/>
</dbReference>
<feature type="region of interest" description="Disordered" evidence="12">
    <location>
        <begin position="1"/>
        <end position="23"/>
    </location>
</feature>
<evidence type="ECO:0000256" key="1">
    <source>
        <dbReference type="ARBA" id="ARBA00004298"/>
    </source>
</evidence>
<evidence type="ECO:0000256" key="2">
    <source>
        <dbReference type="ARBA" id="ARBA00007312"/>
    </source>
</evidence>
<dbReference type="PANTHER" id="PTHR12966">
    <property type="entry name" value="NADH DEHYDROGENASE UBIQUINONE 1 ALPHA SUBCOMPLEX SUBUNIT 13"/>
    <property type="match status" value="1"/>
</dbReference>
<keyword evidence="4 11" id="KW-0679">Respiratory chain</keyword>
<proteinExistence type="inferred from homology"/>
<evidence type="ECO:0000256" key="3">
    <source>
        <dbReference type="ARBA" id="ARBA00022448"/>
    </source>
</evidence>
<sequence length="145" mass="16372">MTETLRRGYPGMKSVHDMPAVQDGPPPGGYPAIRFARRIPNTGPSGFTLFAVSAAVMAYGFYKVGEGNLERRALRAETVAMREMLYPVMQAEEDRRWVKEKQKCLENEAKIMKDVPGWEVGKSPYFGKRHWVPPAQPVGAYRELL</sequence>
<keyword evidence="7 11" id="KW-0249">Electron transport</keyword>
<evidence type="ECO:0000256" key="6">
    <source>
        <dbReference type="ARBA" id="ARBA00022792"/>
    </source>
</evidence>
<dbReference type="EMBL" id="JALJOU010000036">
    <property type="protein sequence ID" value="KAK9833412.1"/>
    <property type="molecule type" value="Genomic_DNA"/>
</dbReference>
<evidence type="ECO:0000313" key="14">
    <source>
        <dbReference type="Proteomes" id="UP001445335"/>
    </source>
</evidence>
<keyword evidence="6 11" id="KW-0999">Mitochondrion inner membrane</keyword>
<reference evidence="13 14" key="1">
    <citation type="journal article" date="2024" name="Nat. Commun.">
        <title>Phylogenomics reveals the evolutionary origins of lichenization in chlorophyte algae.</title>
        <authorList>
            <person name="Puginier C."/>
            <person name="Libourel C."/>
            <person name="Otte J."/>
            <person name="Skaloud P."/>
            <person name="Haon M."/>
            <person name="Grisel S."/>
            <person name="Petersen M."/>
            <person name="Berrin J.G."/>
            <person name="Delaux P.M."/>
            <person name="Dal Grande F."/>
            <person name="Keller J."/>
        </authorList>
    </citation>
    <scope>NUCLEOTIDE SEQUENCE [LARGE SCALE GENOMIC DNA]</scope>
    <source>
        <strain evidence="13 14">SAG 245.80</strain>
    </source>
</reference>
<comment type="function">
    <text evidence="11">Complex I functions in the transfer of electrons from NADH to the respiratory chain. Accessory subunit of the mitochondrial membrane respiratory chain NADH dehydrogenase (Complex I), that is believed not to be involved in catalysis.</text>
</comment>
<dbReference type="GO" id="GO:0005743">
    <property type="term" value="C:mitochondrial inner membrane"/>
    <property type="evidence" value="ECO:0007669"/>
    <property type="project" value="UniProtKB-SubCell"/>
</dbReference>
<evidence type="ECO:0000256" key="5">
    <source>
        <dbReference type="ARBA" id="ARBA00022692"/>
    </source>
</evidence>
<keyword evidence="3 11" id="KW-0813">Transport</keyword>
<keyword evidence="14" id="KW-1185">Reference proteome</keyword>
<comment type="subcellular location">
    <subcellularLocation>
        <location evidence="1 11">Mitochondrion inner membrane</location>
        <topology evidence="1 11">Single-pass membrane protein</topology>
        <orientation evidence="1 11">Matrix side</orientation>
    </subcellularLocation>
</comment>
<evidence type="ECO:0000256" key="11">
    <source>
        <dbReference type="RuleBase" id="RU368034"/>
    </source>
</evidence>
<comment type="caution">
    <text evidence="13">The sequence shown here is derived from an EMBL/GenBank/DDBJ whole genome shotgun (WGS) entry which is preliminary data.</text>
</comment>
<dbReference type="AlphaFoldDB" id="A0AAW1RIA7"/>
<evidence type="ECO:0000256" key="12">
    <source>
        <dbReference type="SAM" id="MobiDB-lite"/>
    </source>
</evidence>
<protein>
    <recommendedName>
        <fullName evidence="11">NADH dehydrogenase [ubiquinone] 1 alpha subcomplex subunit 13</fullName>
    </recommendedName>
</protein>
<dbReference type="GO" id="GO:0045271">
    <property type="term" value="C:respiratory chain complex I"/>
    <property type="evidence" value="ECO:0007669"/>
    <property type="project" value="UniProtKB-UniRule"/>
</dbReference>
<evidence type="ECO:0000256" key="7">
    <source>
        <dbReference type="ARBA" id="ARBA00022982"/>
    </source>
</evidence>